<gene>
    <name evidence="2" type="ORF">CEXT_524321</name>
</gene>
<keyword evidence="1" id="KW-0812">Transmembrane</keyword>
<name>A0AAV4MDY8_CAEEX</name>
<dbReference type="Proteomes" id="UP001054945">
    <property type="component" value="Unassembled WGS sequence"/>
</dbReference>
<feature type="transmembrane region" description="Helical" evidence="1">
    <location>
        <begin position="94"/>
        <end position="116"/>
    </location>
</feature>
<dbReference type="EMBL" id="BPLR01002157">
    <property type="protein sequence ID" value="GIX70642.1"/>
    <property type="molecule type" value="Genomic_DNA"/>
</dbReference>
<protein>
    <submittedName>
        <fullName evidence="2">Uncharacterized protein</fullName>
    </submittedName>
</protein>
<proteinExistence type="predicted"/>
<evidence type="ECO:0000256" key="1">
    <source>
        <dbReference type="SAM" id="Phobius"/>
    </source>
</evidence>
<sequence>MRDSIETFCEMFAGVGVCPGDWVEEYTGYIVGNLNGRLRAEFACVDFNPDALQHHHQGGKGSTHLAFHDGKQPGVLCWFILALRCVFQMRILKMWVATCWTCIYYYLSGMTVLLFFCI</sequence>
<comment type="caution">
    <text evidence="2">The sequence shown here is derived from an EMBL/GenBank/DDBJ whole genome shotgun (WGS) entry which is preliminary data.</text>
</comment>
<evidence type="ECO:0000313" key="3">
    <source>
        <dbReference type="Proteomes" id="UP001054945"/>
    </source>
</evidence>
<dbReference type="AlphaFoldDB" id="A0AAV4MDY8"/>
<evidence type="ECO:0000313" key="2">
    <source>
        <dbReference type="EMBL" id="GIX70642.1"/>
    </source>
</evidence>
<keyword evidence="1" id="KW-1133">Transmembrane helix</keyword>
<accession>A0AAV4MDY8</accession>
<keyword evidence="3" id="KW-1185">Reference proteome</keyword>
<keyword evidence="1" id="KW-0472">Membrane</keyword>
<organism evidence="2 3">
    <name type="scientific">Caerostris extrusa</name>
    <name type="common">Bark spider</name>
    <name type="synonym">Caerostris bankana</name>
    <dbReference type="NCBI Taxonomy" id="172846"/>
    <lineage>
        <taxon>Eukaryota</taxon>
        <taxon>Metazoa</taxon>
        <taxon>Ecdysozoa</taxon>
        <taxon>Arthropoda</taxon>
        <taxon>Chelicerata</taxon>
        <taxon>Arachnida</taxon>
        <taxon>Araneae</taxon>
        <taxon>Araneomorphae</taxon>
        <taxon>Entelegynae</taxon>
        <taxon>Araneoidea</taxon>
        <taxon>Araneidae</taxon>
        <taxon>Caerostris</taxon>
    </lineage>
</organism>
<reference evidence="2 3" key="1">
    <citation type="submission" date="2021-06" db="EMBL/GenBank/DDBJ databases">
        <title>Caerostris extrusa draft genome.</title>
        <authorList>
            <person name="Kono N."/>
            <person name="Arakawa K."/>
        </authorList>
    </citation>
    <scope>NUCLEOTIDE SEQUENCE [LARGE SCALE GENOMIC DNA]</scope>
</reference>